<evidence type="ECO:0000256" key="1">
    <source>
        <dbReference type="ARBA" id="ARBA00001974"/>
    </source>
</evidence>
<evidence type="ECO:0000313" key="6">
    <source>
        <dbReference type="EMBL" id="MBV2142139.1"/>
    </source>
</evidence>
<dbReference type="EMBL" id="JAHRVA010000001">
    <property type="protein sequence ID" value="MBV2142139.1"/>
    <property type="molecule type" value="Genomic_DNA"/>
</dbReference>
<keyword evidence="7" id="KW-1185">Reference proteome</keyword>
<evidence type="ECO:0000259" key="5">
    <source>
        <dbReference type="Pfam" id="PF00890"/>
    </source>
</evidence>
<dbReference type="GO" id="GO:0016491">
    <property type="term" value="F:oxidoreductase activity"/>
    <property type="evidence" value="ECO:0007669"/>
    <property type="project" value="UniProtKB-KW"/>
</dbReference>
<name>A0A949US98_9HYPH</name>
<dbReference type="PANTHER" id="PTHR43400">
    <property type="entry name" value="FUMARATE REDUCTASE"/>
    <property type="match status" value="1"/>
</dbReference>
<evidence type="ECO:0000256" key="3">
    <source>
        <dbReference type="ARBA" id="ARBA00022827"/>
    </source>
</evidence>
<keyword evidence="2" id="KW-0285">Flavoprotein</keyword>
<feature type="domain" description="FAD-dependent oxidoreductase 2 FAD-binding" evidence="5">
    <location>
        <begin position="5"/>
        <end position="518"/>
    </location>
</feature>
<dbReference type="Pfam" id="PF00890">
    <property type="entry name" value="FAD_binding_2"/>
    <property type="match status" value="1"/>
</dbReference>
<comment type="caution">
    <text evidence="6">The sequence shown here is derived from an EMBL/GenBank/DDBJ whole genome shotgun (WGS) entry which is preliminary data.</text>
</comment>
<dbReference type="Proteomes" id="UP000752297">
    <property type="component" value="Unassembled WGS sequence"/>
</dbReference>
<keyword evidence="4" id="KW-0560">Oxidoreductase</keyword>
<dbReference type="PANTHER" id="PTHR43400:SF10">
    <property type="entry name" value="3-OXOSTEROID 1-DEHYDROGENASE"/>
    <property type="match status" value="1"/>
</dbReference>
<dbReference type="InterPro" id="IPR003953">
    <property type="entry name" value="FAD-dep_OxRdtase_2_FAD-bd"/>
</dbReference>
<gene>
    <name evidence="6" type="ORF">KUG47_01340</name>
</gene>
<accession>A0A949US98</accession>
<organism evidence="6 7">
    <name type="scientific">Falsochrobactrum tianjinense</name>
    <dbReference type="NCBI Taxonomy" id="2706015"/>
    <lineage>
        <taxon>Bacteria</taxon>
        <taxon>Pseudomonadati</taxon>
        <taxon>Pseudomonadota</taxon>
        <taxon>Alphaproteobacteria</taxon>
        <taxon>Hyphomicrobiales</taxon>
        <taxon>Brucellaceae</taxon>
        <taxon>Falsochrobactrum</taxon>
    </lineage>
</organism>
<evidence type="ECO:0000256" key="4">
    <source>
        <dbReference type="ARBA" id="ARBA00023002"/>
    </source>
</evidence>
<proteinExistence type="predicted"/>
<evidence type="ECO:0000256" key="2">
    <source>
        <dbReference type="ARBA" id="ARBA00022630"/>
    </source>
</evidence>
<evidence type="ECO:0000313" key="7">
    <source>
        <dbReference type="Proteomes" id="UP000752297"/>
    </source>
</evidence>
<sequence>MNSYDVVVIGTGSAACSAALRAAKGGLKVLAIEKTAKLGGTSAMSGAGVWIPANHIAAAAGVADSQEEALAYLRAIQPADWGDKEDIRHTAFVKNAPVMLKFITENTPIDFRLINEPDPYVEASGGKKYGRMMSPMPLSRRLLGKYTSKIRRSTLPHGFTYQENVNLDLYHTPFRAGLKMWPKLLWRWLQNAGAQGTALMTGLIKGCLDSGVEFRLETRAVGLVQDETGRITGVEIDHGGKRDTVSARRGVVIASGGFEWDKTMREKYFPGPFDRIGTPTGNEGDGQKMAESVGAHMDHMEQANVYACLPTRYEGKRYGLPINFLYEPHSIVVNRYGKRFVSEAHFNSGEAIDLRNPDGSPVHLPCFVVGDHRYLKASFPFRWYAAYEPEWVQKADTIEELASKLGLPADELRKTIQRWNSFCSKGRDEDFHRGETYWEGKKDGSGKNGVLRLKPIDKPPYIGMSLNRSIIGTKGGPRTNEMGQVLREDGSIIPGLYAAGLAMANPIGTRAVGAGTTLGPNLTWGFISAETILKQNS</sequence>
<reference evidence="6 7" key="1">
    <citation type="submission" date="2021-06" db="EMBL/GenBank/DDBJ databases">
        <title>Falsochrobactrum tianjin sp.nov., a new petroleum-degrading bacteria isolated from oily soils.</title>
        <authorList>
            <person name="Chen G."/>
            <person name="Chen H."/>
            <person name="Tian J."/>
            <person name="Qing J."/>
            <person name="Zhong L."/>
            <person name="Ma W."/>
            <person name="Song Y."/>
            <person name="Cui X."/>
            <person name="Yan B."/>
        </authorList>
    </citation>
    <scope>NUCLEOTIDE SEQUENCE [LARGE SCALE GENOMIC DNA]</scope>
    <source>
        <strain evidence="6 7">TDYN1</strain>
    </source>
</reference>
<dbReference type="AlphaFoldDB" id="A0A949US98"/>
<protein>
    <submittedName>
        <fullName evidence="6">FAD-dependent oxidoreductase</fullName>
    </submittedName>
</protein>
<dbReference type="InterPro" id="IPR050315">
    <property type="entry name" value="FAD-oxidoreductase_2"/>
</dbReference>
<comment type="cofactor">
    <cofactor evidence="1">
        <name>FAD</name>
        <dbReference type="ChEBI" id="CHEBI:57692"/>
    </cofactor>
</comment>
<dbReference type="RefSeq" id="WP_217676165.1">
    <property type="nucleotide sequence ID" value="NZ_JAHRVA010000001.1"/>
</dbReference>
<keyword evidence="3" id="KW-0274">FAD</keyword>